<keyword evidence="1" id="KW-0472">Membrane</keyword>
<evidence type="ECO:0000313" key="2">
    <source>
        <dbReference type="EMBL" id="MEL4893429.1"/>
    </source>
</evidence>
<comment type="caution">
    <text evidence="2">The sequence shown here is derived from an EMBL/GenBank/DDBJ whole genome shotgun (WGS) entry which is preliminary data.</text>
</comment>
<dbReference type="RefSeq" id="WP_407136566.1">
    <property type="nucleotide sequence ID" value="NZ_JAQQHT010000013.1"/>
</dbReference>
<dbReference type="EMBL" id="JAQJCQ010000019">
    <property type="protein sequence ID" value="MEL4893429.1"/>
    <property type="molecule type" value="Genomic_DNA"/>
</dbReference>
<dbReference type="Proteomes" id="UP001486626">
    <property type="component" value="Unassembled WGS sequence"/>
</dbReference>
<evidence type="ECO:0000256" key="1">
    <source>
        <dbReference type="SAM" id="Phobius"/>
    </source>
</evidence>
<reference evidence="2 3" key="1">
    <citation type="journal article" date="2024" name="FEMS Microbiol. Lett.">
        <title>Xanthomonas protegens sp. nov., a novel rice seed-associated bacterium, provides in vivo protection against X. oryzae pv. oryzae, the bacterial leaf blight pathogen.</title>
        <authorList>
            <person name="Rana R."/>
            <person name="Sharma A."/>
            <person name="Madhavan V.N."/>
            <person name="Korpole S."/>
            <person name="Sonti R.V."/>
            <person name="Patel H.K."/>
            <person name="Patil P.B."/>
        </authorList>
    </citation>
    <scope>NUCLEOTIDE SEQUENCE [LARGE SCALE GENOMIC DNA]</scope>
    <source>
        <strain evidence="2 3">PPL118</strain>
    </source>
</reference>
<accession>A0ABU9LF45</accession>
<evidence type="ECO:0000313" key="3">
    <source>
        <dbReference type="Proteomes" id="UP001486626"/>
    </source>
</evidence>
<keyword evidence="1" id="KW-0812">Transmembrane</keyword>
<sequence>MRIEARAHALAARRIVPSTRVAYVALAEMSKAPRRSGITLRQPSPLAPAASCWCFLSGKSPVSRQRRHITQGDVRMALDGVKILDGDLAHDAYAAVLAAVHAGQPVTAIRKAIPLLPRKTFDDLDNEIYLTSTALAYWESGLLSASDVADLEAKVWSLFNEKNWISLFGASEGKKRKTQLQALFKKLGKPHAVAEPKPIEGIFREDQAYAFALGGGLFGAFLCVGVGYVGSKISRYSIVFFDYQGSLPHLDDLKNSRLQGGFVASAGDRSFVARHQPGVERLWQFAGNETLGEFGLHQNTIRHTHLLDIGTEAFVELGRIQLQASLKAMKSSSVLEALEHFQEDLEIALSAAAASRKELTFFPVSLLVDAGASG</sequence>
<gene>
    <name evidence="2" type="ORF">PIQ37_18560</name>
</gene>
<feature type="transmembrane region" description="Helical" evidence="1">
    <location>
        <begin position="208"/>
        <end position="229"/>
    </location>
</feature>
<protein>
    <submittedName>
        <fullName evidence="2">Uncharacterized protein</fullName>
    </submittedName>
</protein>
<keyword evidence="1" id="KW-1133">Transmembrane helix</keyword>
<proteinExistence type="predicted"/>
<organism evidence="2 3">
    <name type="scientific">Xanthomonas protegens</name>
    <dbReference type="NCBI Taxonomy" id="3380705"/>
    <lineage>
        <taxon>Bacteria</taxon>
        <taxon>Pseudomonadati</taxon>
        <taxon>Pseudomonadota</taxon>
        <taxon>Gammaproteobacteria</taxon>
        <taxon>Lysobacterales</taxon>
        <taxon>Lysobacteraceae</taxon>
        <taxon>Xanthomonas</taxon>
    </lineage>
</organism>
<name>A0ABU9LF45_9XANT</name>
<keyword evidence="3" id="KW-1185">Reference proteome</keyword>